<organism evidence="2 3">
    <name type="scientific">Thanatephorus cucumeris (strain AG1-IA)</name>
    <name type="common">Rice sheath blight fungus</name>
    <name type="synonym">Rhizoctonia solani</name>
    <dbReference type="NCBI Taxonomy" id="983506"/>
    <lineage>
        <taxon>Eukaryota</taxon>
        <taxon>Fungi</taxon>
        <taxon>Dikarya</taxon>
        <taxon>Basidiomycota</taxon>
        <taxon>Agaricomycotina</taxon>
        <taxon>Agaricomycetes</taxon>
        <taxon>Cantharellales</taxon>
        <taxon>Ceratobasidiaceae</taxon>
        <taxon>Rhizoctonia</taxon>
        <taxon>Rhizoctonia solani AG-1</taxon>
    </lineage>
</organism>
<accession>L8X3P9</accession>
<feature type="compositionally biased region" description="Low complexity" evidence="1">
    <location>
        <begin position="228"/>
        <end position="238"/>
    </location>
</feature>
<comment type="caution">
    <text evidence="2">The sequence shown here is derived from an EMBL/GenBank/DDBJ whole genome shotgun (WGS) entry which is preliminary data.</text>
</comment>
<name>L8X3P9_THACA</name>
<dbReference type="Proteomes" id="UP000011668">
    <property type="component" value="Unassembled WGS sequence"/>
</dbReference>
<feature type="region of interest" description="Disordered" evidence="1">
    <location>
        <begin position="228"/>
        <end position="320"/>
    </location>
</feature>
<dbReference type="STRING" id="983506.L8X3P9"/>
<evidence type="ECO:0000256" key="1">
    <source>
        <dbReference type="SAM" id="MobiDB-lite"/>
    </source>
</evidence>
<proteinExistence type="predicted"/>
<keyword evidence="3" id="KW-1185">Reference proteome</keyword>
<gene>
    <name evidence="2" type="ORF">AG1IA_01049</name>
</gene>
<dbReference type="AlphaFoldDB" id="L8X3P9"/>
<sequence length="421" mass="46413">MVSRLTTSGIDQEIAGSSPAVAAWRNGIASDYDLYQSGDCRFEPCGGHFDVFMLIFIPDTFEPPLPPVWISRPSFSRDLARQSQTTTGLCNYDGPAPLCLKTKLMLFAIFDTMLEDMVLGIALDEHKAGMRTRAVCAICHMRYATPGIMNTSAKIPKKNTSISAQILDFPEHPTRGTLLSMVMQMAGPIVMVAMRAALKGSRYQWQTASNIVSTRYASHLATCMGLGNARRAGPRNAASKARASTESGPATPTQRSGSVNSEDVPPPVPATKPKPSKKKKSTKPNPKFVTSDTTNENNKREGALPAKTAKSKKQKVGKGVNKAANGKPLAFQPSDLEEFATVRYCYIPGILTYTDKLYRRPLLPLPLPESRRPQCLAYLLSSKILKHLYHLQTRAQRRRLIHQRSPRQQYLPLTVPPCLLE</sequence>
<dbReference type="HOGENOM" id="CLU_652431_0_0_1"/>
<dbReference type="EMBL" id="AFRT01000246">
    <property type="protein sequence ID" value="ELU44926.1"/>
    <property type="molecule type" value="Genomic_DNA"/>
</dbReference>
<protein>
    <submittedName>
        <fullName evidence="2">Uncharacterized protein</fullName>
    </submittedName>
</protein>
<reference evidence="2 3" key="1">
    <citation type="journal article" date="2013" name="Nat. Commun.">
        <title>The evolution and pathogenic mechanisms of the rice sheath blight pathogen.</title>
        <authorList>
            <person name="Zheng A."/>
            <person name="Lin R."/>
            <person name="Xu L."/>
            <person name="Qin P."/>
            <person name="Tang C."/>
            <person name="Ai P."/>
            <person name="Zhang D."/>
            <person name="Liu Y."/>
            <person name="Sun Z."/>
            <person name="Feng H."/>
            <person name="Wang Y."/>
            <person name="Chen Y."/>
            <person name="Liang X."/>
            <person name="Fu R."/>
            <person name="Li Q."/>
            <person name="Zhang J."/>
            <person name="Yu X."/>
            <person name="Xie Z."/>
            <person name="Ding L."/>
            <person name="Guan P."/>
            <person name="Tang J."/>
            <person name="Liang Y."/>
            <person name="Wang S."/>
            <person name="Deng Q."/>
            <person name="Li S."/>
            <person name="Zhu J."/>
            <person name="Wang L."/>
            <person name="Liu H."/>
            <person name="Li P."/>
        </authorList>
    </citation>
    <scope>NUCLEOTIDE SEQUENCE [LARGE SCALE GENOMIC DNA]</scope>
    <source>
        <strain evidence="3">AG-1 IA</strain>
    </source>
</reference>
<evidence type="ECO:0000313" key="2">
    <source>
        <dbReference type="EMBL" id="ELU44926.1"/>
    </source>
</evidence>
<feature type="compositionally biased region" description="Polar residues" evidence="1">
    <location>
        <begin position="242"/>
        <end position="261"/>
    </location>
</feature>
<dbReference type="OrthoDB" id="21557at2759"/>
<evidence type="ECO:0000313" key="3">
    <source>
        <dbReference type="Proteomes" id="UP000011668"/>
    </source>
</evidence>